<evidence type="ECO:0000259" key="8">
    <source>
        <dbReference type="Pfam" id="PF09851"/>
    </source>
</evidence>
<evidence type="ECO:0000259" key="9">
    <source>
        <dbReference type="Pfam" id="PF13396"/>
    </source>
</evidence>
<protein>
    <submittedName>
        <fullName evidence="10">SHOCT domain-containing protein</fullName>
    </submittedName>
</protein>
<dbReference type="InterPro" id="IPR018649">
    <property type="entry name" value="SHOCT"/>
</dbReference>
<sequence length="151" mass="16982">MNFGESFWDTIWWFFWAFAFIAYLFVLFGIITDLFRDRSLNGWLKAVWLIFLLFLPFLTSLIYLIARGRGMAERSHAASQAMRMDTESYIRGVAGASPSEEIAKAKELLDSGAINQQEFEHVKARALRLEQPSSPGATPGGATPTNPGADW</sequence>
<keyword evidence="2" id="KW-1003">Cell membrane</keyword>
<name>A0ABY3W797_9MICC</name>
<evidence type="ECO:0000256" key="3">
    <source>
        <dbReference type="ARBA" id="ARBA00022692"/>
    </source>
</evidence>
<gene>
    <name evidence="10" type="ORF">MNQ99_02095</name>
</gene>
<feature type="transmembrane region" description="Helical" evidence="7">
    <location>
        <begin position="43"/>
        <end position="66"/>
    </location>
</feature>
<dbReference type="Pfam" id="PF13396">
    <property type="entry name" value="PLDc_N"/>
    <property type="match status" value="1"/>
</dbReference>
<feature type="domain" description="Cardiolipin synthase N-terminal" evidence="9">
    <location>
        <begin position="21"/>
        <end position="67"/>
    </location>
</feature>
<evidence type="ECO:0000313" key="11">
    <source>
        <dbReference type="Proteomes" id="UP000829069"/>
    </source>
</evidence>
<reference evidence="10 11" key="1">
    <citation type="submission" date="2022-03" db="EMBL/GenBank/DDBJ databases">
        <title>Isotopic signatures of nitrous oxide derived from detoxification processes.</title>
        <authorList>
            <person name="Behrendt U."/>
            <person name="Buchen C."/>
            <person name="Well R."/>
            <person name="Ulrich A."/>
            <person name="Rohe L."/>
            <person name="Kolb S."/>
            <person name="Schloter M."/>
            <person name="Horn M.A."/>
            <person name="Augustin J."/>
        </authorList>
    </citation>
    <scope>NUCLEOTIDE SEQUENCE [LARGE SCALE GENOMIC DNA]</scope>
    <source>
        <strain evidence="10 11">S4-C24</strain>
    </source>
</reference>
<evidence type="ECO:0000256" key="4">
    <source>
        <dbReference type="ARBA" id="ARBA00022989"/>
    </source>
</evidence>
<keyword evidence="5 7" id="KW-0472">Membrane</keyword>
<evidence type="ECO:0000256" key="7">
    <source>
        <dbReference type="SAM" id="Phobius"/>
    </source>
</evidence>
<feature type="region of interest" description="Disordered" evidence="6">
    <location>
        <begin position="130"/>
        <end position="151"/>
    </location>
</feature>
<proteinExistence type="predicted"/>
<feature type="domain" description="SHOCT" evidence="8">
    <location>
        <begin position="100"/>
        <end position="127"/>
    </location>
</feature>
<accession>A0ABY3W797</accession>
<dbReference type="InterPro" id="IPR027379">
    <property type="entry name" value="CLS_N"/>
</dbReference>
<keyword evidence="4 7" id="KW-1133">Transmembrane helix</keyword>
<evidence type="ECO:0000256" key="1">
    <source>
        <dbReference type="ARBA" id="ARBA00004651"/>
    </source>
</evidence>
<dbReference type="Proteomes" id="UP000829069">
    <property type="component" value="Chromosome"/>
</dbReference>
<dbReference type="RefSeq" id="WP_127512259.1">
    <property type="nucleotide sequence ID" value="NZ_CP093326.1"/>
</dbReference>
<dbReference type="Pfam" id="PF09851">
    <property type="entry name" value="SHOCT"/>
    <property type="match status" value="1"/>
</dbReference>
<evidence type="ECO:0000256" key="6">
    <source>
        <dbReference type="SAM" id="MobiDB-lite"/>
    </source>
</evidence>
<keyword evidence="11" id="KW-1185">Reference proteome</keyword>
<evidence type="ECO:0000256" key="5">
    <source>
        <dbReference type="ARBA" id="ARBA00023136"/>
    </source>
</evidence>
<feature type="transmembrane region" description="Helical" evidence="7">
    <location>
        <begin position="12"/>
        <end position="31"/>
    </location>
</feature>
<organism evidence="10 11">
    <name type="scientific">Arthrobacter sulfonylureivorans</name>
    <dbReference type="NCBI Taxonomy" id="2486855"/>
    <lineage>
        <taxon>Bacteria</taxon>
        <taxon>Bacillati</taxon>
        <taxon>Actinomycetota</taxon>
        <taxon>Actinomycetes</taxon>
        <taxon>Micrococcales</taxon>
        <taxon>Micrococcaceae</taxon>
        <taxon>Arthrobacter</taxon>
    </lineage>
</organism>
<dbReference type="EMBL" id="CP093326">
    <property type="protein sequence ID" value="UNK46185.1"/>
    <property type="molecule type" value="Genomic_DNA"/>
</dbReference>
<comment type="subcellular location">
    <subcellularLocation>
        <location evidence="1">Cell membrane</location>
        <topology evidence="1">Multi-pass membrane protein</topology>
    </subcellularLocation>
</comment>
<evidence type="ECO:0000256" key="2">
    <source>
        <dbReference type="ARBA" id="ARBA00022475"/>
    </source>
</evidence>
<evidence type="ECO:0000313" key="10">
    <source>
        <dbReference type="EMBL" id="UNK46185.1"/>
    </source>
</evidence>
<keyword evidence="3 7" id="KW-0812">Transmembrane</keyword>